<dbReference type="OrthoDB" id="5278943at2759"/>
<feature type="compositionally biased region" description="Basic and acidic residues" evidence="1">
    <location>
        <begin position="102"/>
        <end position="114"/>
    </location>
</feature>
<dbReference type="GO" id="GO:0005637">
    <property type="term" value="C:nuclear inner membrane"/>
    <property type="evidence" value="ECO:0007669"/>
    <property type="project" value="TreeGrafter"/>
</dbReference>
<name>A0A7K8Y1H5_9PICI</name>
<dbReference type="PANTHER" id="PTHR35345:SF1">
    <property type="entry name" value="TELOMERE REPEATS-BINDING BOUQUET FORMATION PROTEIN 2"/>
    <property type="match status" value="1"/>
</dbReference>
<feature type="region of interest" description="Disordered" evidence="1">
    <location>
        <begin position="91"/>
        <end position="152"/>
    </location>
</feature>
<organism evidence="2 3">
    <name type="scientific">Eubucco bourcierii</name>
    <name type="common">red-headed barbet</name>
    <dbReference type="NCBI Taxonomy" id="91767"/>
    <lineage>
        <taxon>Eukaryota</taxon>
        <taxon>Metazoa</taxon>
        <taxon>Chordata</taxon>
        <taxon>Craniata</taxon>
        <taxon>Vertebrata</taxon>
        <taxon>Euteleostomi</taxon>
        <taxon>Archelosauria</taxon>
        <taxon>Archosauria</taxon>
        <taxon>Dinosauria</taxon>
        <taxon>Saurischia</taxon>
        <taxon>Theropoda</taxon>
        <taxon>Coelurosauria</taxon>
        <taxon>Aves</taxon>
        <taxon>Neognathae</taxon>
        <taxon>Neoaves</taxon>
        <taxon>Telluraves</taxon>
        <taxon>Coraciimorphae</taxon>
        <taxon>Piciformes</taxon>
        <taxon>Ramphastidae</taxon>
        <taxon>Eubucco</taxon>
    </lineage>
</organism>
<comment type="caution">
    <text evidence="2">The sequence shown here is derived from an EMBL/GenBank/DDBJ whole genome shotgun (WGS) entry which is preliminary data.</text>
</comment>
<dbReference type="EMBL" id="VWZE01023463">
    <property type="protein sequence ID" value="NXF97059.1"/>
    <property type="molecule type" value="Genomic_DNA"/>
</dbReference>
<accession>A0A7K8Y1H5</accession>
<protein>
    <submittedName>
        <fullName evidence="2">TERB2 protein</fullName>
    </submittedName>
</protein>
<dbReference type="Proteomes" id="UP000583613">
    <property type="component" value="Unassembled WGS sequence"/>
</dbReference>
<keyword evidence="3" id="KW-1185">Reference proteome</keyword>
<dbReference type="PANTHER" id="PTHR35345">
    <property type="entry name" value="TELOMERE REPEATS-BINDING BOUQUET FORMATION PROTEIN 2"/>
    <property type="match status" value="1"/>
</dbReference>
<sequence length="195" mass="21431">AAGGGALAHWRDAEYLFSSDAAHPDTRRIHESLDYLEGRATIFHSRYLSAGGSTSVGAKLSVVLGHFVLPPACMQEEIRKQIGRFVWEQADEPPAGEPSNTLRDELEAVGRGSEEEAEEDVQDTAQSEEEDSSRTPSQEELLYRAPQEYPTNNMVTGYASARALPQYQGELRDFTPGAAGYAAYFVRKEISLSCD</sequence>
<evidence type="ECO:0000313" key="3">
    <source>
        <dbReference type="Proteomes" id="UP000583613"/>
    </source>
</evidence>
<dbReference type="GO" id="GO:0007129">
    <property type="term" value="P:homologous chromosome pairing at meiosis"/>
    <property type="evidence" value="ECO:0007669"/>
    <property type="project" value="TreeGrafter"/>
</dbReference>
<feature type="non-terminal residue" evidence="2">
    <location>
        <position position="1"/>
    </location>
</feature>
<gene>
    <name evidence="2" type="primary">Terb2</name>
    <name evidence="2" type="ORF">EUBBOU_R02772</name>
</gene>
<proteinExistence type="predicted"/>
<dbReference type="InterPro" id="IPR028065">
    <property type="entry name" value="TERB2"/>
</dbReference>
<reference evidence="2 3" key="1">
    <citation type="submission" date="2019-09" db="EMBL/GenBank/DDBJ databases">
        <title>Bird 10,000 Genomes (B10K) Project - Family phase.</title>
        <authorList>
            <person name="Zhang G."/>
        </authorList>
    </citation>
    <scope>NUCLEOTIDE SEQUENCE [LARGE SCALE GENOMIC DNA]</scope>
    <source>
        <strain evidence="2">B10K-DU-001-04</strain>
        <tissue evidence="2">Muscle</tissue>
    </source>
</reference>
<dbReference type="AlphaFoldDB" id="A0A7K8Y1H5"/>
<evidence type="ECO:0000313" key="2">
    <source>
        <dbReference type="EMBL" id="NXF97059.1"/>
    </source>
</evidence>
<feature type="compositionally biased region" description="Acidic residues" evidence="1">
    <location>
        <begin position="115"/>
        <end position="131"/>
    </location>
</feature>
<evidence type="ECO:0000256" key="1">
    <source>
        <dbReference type="SAM" id="MobiDB-lite"/>
    </source>
</evidence>
<dbReference type="Pfam" id="PF15101">
    <property type="entry name" value="TERB2"/>
    <property type="match status" value="1"/>
</dbReference>
<feature type="non-terminal residue" evidence="2">
    <location>
        <position position="195"/>
    </location>
</feature>
<dbReference type="GO" id="GO:0070197">
    <property type="term" value="P:meiotic attachment of telomere to nuclear envelope"/>
    <property type="evidence" value="ECO:0007669"/>
    <property type="project" value="TreeGrafter"/>
</dbReference>